<dbReference type="PANTHER" id="PTHR14859">
    <property type="entry name" value="CALCOFLUOR WHITE HYPERSENSITIVE PROTEIN PRECURSOR"/>
    <property type="match status" value="1"/>
</dbReference>
<evidence type="ECO:0000259" key="6">
    <source>
        <dbReference type="Pfam" id="PF23226"/>
    </source>
</evidence>
<dbReference type="EMBL" id="LUEZ02000002">
    <property type="protein sequence ID" value="RDB31055.1"/>
    <property type="molecule type" value="Genomic_DNA"/>
</dbReference>
<dbReference type="Pfam" id="PF23021">
    <property type="entry name" value="6TM_2nd_PGAP2IP"/>
    <property type="match status" value="2"/>
</dbReference>
<feature type="domain" description="PGAP2IP first transmembrane" evidence="5">
    <location>
        <begin position="314"/>
        <end position="465"/>
    </location>
</feature>
<dbReference type="GO" id="GO:0016020">
    <property type="term" value="C:membrane"/>
    <property type="evidence" value="ECO:0007669"/>
    <property type="project" value="GOC"/>
</dbReference>
<dbReference type="FunCoup" id="A0A369KEF2">
    <property type="interactions" value="145"/>
</dbReference>
<feature type="transmembrane region" description="Helical" evidence="2">
    <location>
        <begin position="311"/>
        <end position="330"/>
    </location>
</feature>
<evidence type="ECO:0000313" key="8">
    <source>
        <dbReference type="Proteomes" id="UP000076154"/>
    </source>
</evidence>
<feature type="compositionally biased region" description="Polar residues" evidence="1">
    <location>
        <begin position="477"/>
        <end position="494"/>
    </location>
</feature>
<feature type="transmembrane region" description="Helical" evidence="2">
    <location>
        <begin position="206"/>
        <end position="225"/>
    </location>
</feature>
<dbReference type="GO" id="GO:0005783">
    <property type="term" value="C:endoplasmic reticulum"/>
    <property type="evidence" value="ECO:0007669"/>
    <property type="project" value="TreeGrafter"/>
</dbReference>
<feature type="transmembrane region" description="Helical" evidence="2">
    <location>
        <begin position="680"/>
        <end position="698"/>
    </location>
</feature>
<proteinExistence type="predicted"/>
<dbReference type="Pfam" id="PF10277">
    <property type="entry name" value="Frag1"/>
    <property type="match status" value="1"/>
</dbReference>
<evidence type="ECO:0000259" key="4">
    <source>
        <dbReference type="Pfam" id="PF23021"/>
    </source>
</evidence>
<keyword evidence="2" id="KW-1133">Transmembrane helix</keyword>
<organism evidence="7 8">
    <name type="scientific">Hypsizygus marmoreus</name>
    <name type="common">White beech mushroom</name>
    <name type="synonym">Agaricus marmoreus</name>
    <dbReference type="NCBI Taxonomy" id="39966"/>
    <lineage>
        <taxon>Eukaryota</taxon>
        <taxon>Fungi</taxon>
        <taxon>Dikarya</taxon>
        <taxon>Basidiomycota</taxon>
        <taxon>Agaricomycotina</taxon>
        <taxon>Agaricomycetes</taxon>
        <taxon>Agaricomycetidae</taxon>
        <taxon>Agaricales</taxon>
        <taxon>Tricholomatineae</taxon>
        <taxon>Lyophyllaceae</taxon>
        <taxon>Hypsizygus</taxon>
    </lineage>
</organism>
<dbReference type="Pfam" id="PF23022">
    <property type="entry name" value="6TM_1st_PGAP2IP"/>
    <property type="match status" value="1"/>
</dbReference>
<evidence type="ECO:0000256" key="1">
    <source>
        <dbReference type="SAM" id="MobiDB-lite"/>
    </source>
</evidence>
<dbReference type="InterPro" id="IPR053912">
    <property type="entry name" value="PGAP2IP_TM_1nd"/>
</dbReference>
<gene>
    <name evidence="7" type="primary">cwh43</name>
    <name evidence="7" type="ORF">Hypma_000096</name>
</gene>
<feature type="transmembrane region" description="Helical" evidence="2">
    <location>
        <begin position="112"/>
        <end position="134"/>
    </location>
</feature>
<dbReference type="PANTHER" id="PTHR14859:SF1">
    <property type="entry name" value="PGAP2-INTERACTING PROTEIN"/>
    <property type="match status" value="1"/>
</dbReference>
<keyword evidence="2" id="KW-0472">Membrane</keyword>
<feature type="transmembrane region" description="Helical" evidence="2">
    <location>
        <begin position="342"/>
        <end position="359"/>
    </location>
</feature>
<feature type="compositionally biased region" description="Polar residues" evidence="1">
    <location>
        <begin position="267"/>
        <end position="281"/>
    </location>
</feature>
<keyword evidence="8" id="KW-1185">Reference proteome</keyword>
<feature type="transmembrane region" description="Helical" evidence="2">
    <location>
        <begin position="32"/>
        <end position="50"/>
    </location>
</feature>
<feature type="domain" description="CWH43-like N-terminal" evidence="3">
    <location>
        <begin position="24"/>
        <end position="231"/>
    </location>
</feature>
<dbReference type="SUPFAM" id="SSF56219">
    <property type="entry name" value="DNase I-like"/>
    <property type="match status" value="1"/>
</dbReference>
<feature type="region of interest" description="Disordered" evidence="1">
    <location>
        <begin position="472"/>
        <end position="494"/>
    </location>
</feature>
<sequence>MATKPQLNASKVPPPPTPFTVSAALVGRVHTVLAYTAFLTALVVGCLGHYKKIVKNDVAGYPQEWFPSVSATIGDWYPERNIFQIFIALTSGPRFALVFFQYHLHRAQAPTSALPAAVFVFGIIRTLSCGGWVYITSSDDHDVHDVLMITYMVCNIPWMGGGIACTPAGDVRRRRIFVATAFFVSLVPLVYFFIQHKVHRIPGAYTHYSFFEWGLIFFDVLYDAVAEQEFREADLQISLGPTLGAAGVENTSHSEQITTHEPKASLSEDNGSVGEDTSSAETIDAPQPSFALTSIISPNWRPTISFLSDVYLSYVFWSIFTSLIPTLFYFSVWELGIAGHELALFTTLSPVLLGIPPLLRWARTRGGQMALGVLELAGLAAYRLESPGDRLAVVAGATTVLVMRRVVLWAGEDVGYQSVLMGLGLLVHSLSKHLNHGNNPVWPFVNETSGGYNKTGILLSLLAIYETYTRSPPAKPTHSQHTTPTKQTPRTSAASTAKQHWLAAAFPLGSLLFTLHNLLSDPSTLIAWSWTGYQSTAPRGPVPHLHGSLTLVAQCVGLLLPIVLSSSSSSPSASVSETQKPTPHPTLDPLSHPLWFAYGAASAYVMYTYRDWVGYIGGLNLAVFVMSIVPLVMRVETEGRVGKIYGGAFGVYCVLNLASIFTVAYAFVPGGVYLRERTDCVLFAQMAALALAFRWPYAKTRVTAHNQSPITTPATESRVKTMLAFVAVSSVLGTLYRYYPSVPPRPFKPGPRVFNAGIWTLHFGIDNTGRDSQRGVVRVLRDMELDVVGFLETDLHRTAFGHRDLTRVAVEELGYYVDVGPGPNSHTWGAVLLSKFPIINSTHHLLPSPRGELAPAIEAVLDVFGTEITVVVSHNGQEEDPLDRELQSKELGRIMAASYPKPLVFLGYVVTKPGAEKPAPYKFLVEDGRMYDIEEEDQDRWCEYILYRGLYRTAYARLSRGTITDTEMQIGQFTLPKHGVGVTNETRTARYLRSFKEKLPQHHWFPMAYYGHESKGGVNGHYYHVFGTPLYYDFPEGAVL</sequence>
<feature type="domain" description="PGAP2IP second transmembrane" evidence="4">
    <location>
        <begin position="590"/>
        <end position="695"/>
    </location>
</feature>
<feature type="transmembrane region" description="Helical" evidence="2">
    <location>
        <begin position="718"/>
        <end position="739"/>
    </location>
</feature>
<name>A0A369KEF2_HYPMA</name>
<dbReference type="Gene3D" id="3.60.10.10">
    <property type="entry name" value="Endonuclease/exonuclease/phosphatase"/>
    <property type="match status" value="1"/>
</dbReference>
<feature type="domain" description="PGAP2IP C-terminal nuclease-like" evidence="6">
    <location>
        <begin position="752"/>
        <end position="988"/>
    </location>
</feature>
<keyword evidence="2" id="KW-0812">Transmembrane</keyword>
<dbReference type="InterPro" id="IPR036691">
    <property type="entry name" value="Endo/exonu/phosph_ase_sf"/>
</dbReference>
<comment type="caution">
    <text evidence="7">The sequence shown here is derived from an EMBL/GenBank/DDBJ whole genome shotgun (WGS) entry which is preliminary data.</text>
</comment>
<dbReference type="InParanoid" id="A0A369KEF2"/>
<evidence type="ECO:0000313" key="7">
    <source>
        <dbReference type="EMBL" id="RDB31055.1"/>
    </source>
</evidence>
<dbReference type="Pfam" id="PF23226">
    <property type="entry name" value="Exo_endo_phos_PGAP2IP"/>
    <property type="match status" value="1"/>
</dbReference>
<reference evidence="7" key="1">
    <citation type="submission" date="2018-04" db="EMBL/GenBank/DDBJ databases">
        <title>Whole genome sequencing of Hypsizygus marmoreus.</title>
        <authorList>
            <person name="Choi I.-G."/>
            <person name="Min B."/>
            <person name="Kim J.-G."/>
            <person name="Kim S."/>
            <person name="Oh Y.-L."/>
            <person name="Kong W.-S."/>
            <person name="Park H."/>
            <person name="Jeong J."/>
            <person name="Song E.-S."/>
        </authorList>
    </citation>
    <scope>NUCLEOTIDE SEQUENCE [LARGE SCALE GENOMIC DNA]</scope>
    <source>
        <strain evidence="7">51987-8</strain>
    </source>
</reference>
<accession>A0A369KEF2</accession>
<evidence type="ECO:0000256" key="2">
    <source>
        <dbReference type="SAM" id="Phobius"/>
    </source>
</evidence>
<dbReference type="GO" id="GO:0031505">
    <property type="term" value="P:fungal-type cell wall organization"/>
    <property type="evidence" value="ECO:0007669"/>
    <property type="project" value="TreeGrafter"/>
</dbReference>
<evidence type="ECO:0000259" key="5">
    <source>
        <dbReference type="Pfam" id="PF23022"/>
    </source>
</evidence>
<feature type="transmembrane region" description="Helical" evidence="2">
    <location>
        <begin position="146"/>
        <end position="164"/>
    </location>
</feature>
<dbReference type="AlphaFoldDB" id="A0A369KEF2"/>
<dbReference type="OrthoDB" id="68581at2759"/>
<feature type="region of interest" description="Disordered" evidence="1">
    <location>
        <begin position="250"/>
        <end position="282"/>
    </location>
</feature>
<dbReference type="Proteomes" id="UP000076154">
    <property type="component" value="Unassembled WGS sequence"/>
</dbReference>
<feature type="domain" description="PGAP2IP second transmembrane" evidence="4">
    <location>
        <begin position="498"/>
        <end position="572"/>
    </location>
</feature>
<evidence type="ECO:0000259" key="3">
    <source>
        <dbReference type="Pfam" id="PF10277"/>
    </source>
</evidence>
<feature type="transmembrane region" description="Helical" evidence="2">
    <location>
        <begin position="612"/>
        <end position="632"/>
    </location>
</feature>
<dbReference type="InterPro" id="IPR051916">
    <property type="entry name" value="GPI-anchor_lipid_remodeler"/>
</dbReference>
<dbReference type="GO" id="GO:0006506">
    <property type="term" value="P:GPI anchor biosynthetic process"/>
    <property type="evidence" value="ECO:0007669"/>
    <property type="project" value="TreeGrafter"/>
</dbReference>
<feature type="transmembrane region" description="Helical" evidence="2">
    <location>
        <begin position="644"/>
        <end position="668"/>
    </location>
</feature>
<dbReference type="InterPro" id="IPR019402">
    <property type="entry name" value="CWH43_N"/>
</dbReference>
<dbReference type="InterPro" id="IPR053911">
    <property type="entry name" value="PGAP2IP_TM_2nd"/>
</dbReference>
<feature type="transmembrane region" description="Helical" evidence="2">
    <location>
        <begin position="176"/>
        <end position="194"/>
    </location>
</feature>
<protein>
    <submittedName>
        <fullName evidence="7">Protein cwh43</fullName>
    </submittedName>
</protein>
<dbReference type="FunFam" id="3.60.10.10:FF:000100">
    <property type="entry name" value="Unplaced genomic scaffold supercont2.12, whole genome shotgun sequence"/>
    <property type="match status" value="1"/>
</dbReference>
<dbReference type="InterPro" id="IPR057315">
    <property type="entry name" value="Exo_endo_phos_PGAP2IP_C"/>
</dbReference>
<feature type="transmembrane region" description="Helical" evidence="2">
    <location>
        <begin position="545"/>
        <end position="564"/>
    </location>
</feature>
<dbReference type="STRING" id="39966.A0A369KEF2"/>